<organism evidence="2 3">
    <name type="scientific">Coniosporium apollinis</name>
    <dbReference type="NCBI Taxonomy" id="61459"/>
    <lineage>
        <taxon>Eukaryota</taxon>
        <taxon>Fungi</taxon>
        <taxon>Dikarya</taxon>
        <taxon>Ascomycota</taxon>
        <taxon>Pezizomycotina</taxon>
        <taxon>Dothideomycetes</taxon>
        <taxon>Dothideomycetes incertae sedis</taxon>
        <taxon>Coniosporium</taxon>
    </lineage>
</organism>
<feature type="compositionally biased region" description="Polar residues" evidence="1">
    <location>
        <begin position="484"/>
        <end position="495"/>
    </location>
</feature>
<feature type="region of interest" description="Disordered" evidence="1">
    <location>
        <begin position="162"/>
        <end position="339"/>
    </location>
</feature>
<feature type="compositionally biased region" description="Acidic residues" evidence="1">
    <location>
        <begin position="706"/>
        <end position="725"/>
    </location>
</feature>
<feature type="region of interest" description="Disordered" evidence="1">
    <location>
        <begin position="355"/>
        <end position="421"/>
    </location>
</feature>
<feature type="region of interest" description="Disordered" evidence="1">
    <location>
        <begin position="435"/>
        <end position="495"/>
    </location>
</feature>
<feature type="compositionally biased region" description="Basic and acidic residues" evidence="1">
    <location>
        <begin position="882"/>
        <end position="915"/>
    </location>
</feature>
<accession>A0ABQ9NXB3</accession>
<evidence type="ECO:0008006" key="4">
    <source>
        <dbReference type="Google" id="ProtNLM"/>
    </source>
</evidence>
<feature type="compositionally biased region" description="Polar residues" evidence="1">
    <location>
        <begin position="1160"/>
        <end position="1169"/>
    </location>
</feature>
<feature type="compositionally biased region" description="Polar residues" evidence="1">
    <location>
        <begin position="355"/>
        <end position="365"/>
    </location>
</feature>
<feature type="compositionally biased region" description="Polar residues" evidence="1">
    <location>
        <begin position="603"/>
        <end position="617"/>
    </location>
</feature>
<feature type="compositionally biased region" description="Basic and acidic residues" evidence="1">
    <location>
        <begin position="1012"/>
        <end position="1027"/>
    </location>
</feature>
<feature type="region of interest" description="Disordered" evidence="1">
    <location>
        <begin position="683"/>
        <end position="735"/>
    </location>
</feature>
<feature type="compositionally biased region" description="Polar residues" evidence="1">
    <location>
        <begin position="306"/>
        <end position="322"/>
    </location>
</feature>
<feature type="compositionally biased region" description="Polar residues" evidence="1">
    <location>
        <begin position="1"/>
        <end position="29"/>
    </location>
</feature>
<feature type="compositionally biased region" description="Basic and acidic residues" evidence="1">
    <location>
        <begin position="1131"/>
        <end position="1140"/>
    </location>
</feature>
<evidence type="ECO:0000256" key="1">
    <source>
        <dbReference type="SAM" id="MobiDB-lite"/>
    </source>
</evidence>
<sequence length="1632" mass="179759">MYPDQPRTTLYSSLDGQGQARSDGGSNAHMSPKVNEGRTASPSAFAERLKQMRQSVRDLHTLTASERDVRANDMQSFSNHVQSNHQAVSRNRDIQLRELTLPNGQEDARSNTRLRRLPASRDPGRLNVNDTAEFIIPRSVPEESRLSFKSRLHDRAQETRLASHIGSMDPLSSSSSRSNNTQATHSALKRTSSKANLTATQPHRKRVQVFESSLHPKSNRSSTTISASVIDLTCSDDEAPMPKTPALRNDVPTSQARDGAFKSRQAAQTQKPTGAANALAADRGNSQKGSERSDSERLFGRGKGVEQNSSSIASSPKFQSVRRSIDDKRPVVKEPAKNNVDNEWVSDRWWHSPIEPSQQLRNSNGGDAALHGVIRSNGKKNESQEPGLQISDKRRAMRVLDPKDNVRDTDKRLQQEKGEARVNRTDARLRTVSDDRYSGDASIPTRKAGLGRTAGEPLGNQDCKPVVNPFYESDSSDDDAEAKPTTTSRGSMHVNGTSQRRILDLCTALLPDQDLKVAAEDLQPKVRVLDGKSSITDGNRSLVDDWLEHPNPMVIETSLATSVSSGSGLGFETPPSSFTSDGSCVPHTNARPIDAAAAPLATSGMQTPTGQPPSNGVDTELPSEALQDSPKGRRLPFDKTQTEKLKLMMEKGRARNRALTTAKKPTQEIQTWKRPSNGILDKLLQGKRPKQPAGTSLKAPIHIEIIDDPDEEEEEEEDDDDDYDTASEGLPAIDVKKSIAAGKDVLEAKVRTTNQHRQEGKSGTTDTKTTEPSAFSRAMGVLEPSEPSGAPQHAGDRAAKKADSKFVPLKRPSTKAAFEVQSGARAAARDLYVATSGPISIATNIESSAPKTDTALTSGSFNPSEVGFDTESPDHDSEEGEAACRTKEHEADLAAKNAAEKAEAARRAKLEENRKIQGTLKSQIQQALKRAEEKRQLEEAQKRADEERKKREEARKKADEEEKRIKREAKEAAQRRAENERAVAEREKRKEAEAAAKNSELAAKLRLIAQRNAERRAAEASKIEASKPESSCAPADRQDTASKADSTQCPITAGAQAAAGVVPPPSSLQAKGDGRPPSNLSDFRKRAPAVERPMGSGALPSVTISTEIREPPTAAQLRRKPKPLLTPKQRRQLEEERGKDGAAQNTQETPKRKHSKKEQVTSVEQVSRPSTPPAQEEAQAQEEEEEQPQAQIQKELSQEDFWVIHHRDSGKKWKDVLALWIENGGRSLTQNALQMRYRRAKDVLGEPHAPRHVPGQPRETLADIARTWKLPVTEKATATAPTAGSETTSNGVATNLNTFGQRPDNDGSAGPANDPNSSSTRLGSSTNTVSEKLGDLSLNQRNSSIADLTSQAYRTVPWAVPATRPTTGGKSYNVEAFKAYLASLEADDADSEQTDREPSPTTEEDAYHWRYHVKRKTWAEDEDEDDVEWFVVDGETSYSTLADAGRAAGREACRHRQGIGLRDVRSWSFELDDNDLPQYFGSCRDGHFRIVVDRFLCNASSGQLPESKVGWISKRGWEIMRQTTKIVKVAEDDLFDEHEEEETTEVEVVDGIYTVLDEANKVASKIVLAMTTTNSRRMDDQLKKIESEKTMREHLRMLEETEEAFYDKVVVSESVVVEIWVEEREIKGPRNI</sequence>
<keyword evidence="3" id="KW-1185">Reference proteome</keyword>
<evidence type="ECO:0000313" key="2">
    <source>
        <dbReference type="EMBL" id="KAJ9666995.1"/>
    </source>
</evidence>
<dbReference type="CDD" id="cd06503">
    <property type="entry name" value="ATP-synt_Fo_b"/>
    <property type="match status" value="1"/>
</dbReference>
<feature type="region of interest" description="Disordered" evidence="1">
    <location>
        <begin position="845"/>
        <end position="1196"/>
    </location>
</feature>
<feature type="compositionally biased region" description="Basic and acidic residues" evidence="1">
    <location>
        <begin position="794"/>
        <end position="804"/>
    </location>
</feature>
<feature type="compositionally biased region" description="Basic and acidic residues" evidence="1">
    <location>
        <begin position="391"/>
        <end position="421"/>
    </location>
</feature>
<gene>
    <name evidence="2" type="ORF">H2201_002828</name>
</gene>
<proteinExistence type="predicted"/>
<protein>
    <recommendedName>
        <fullName evidence="4">Inner centromere protein ARK-binding domain-containing protein</fullName>
    </recommendedName>
</protein>
<dbReference type="Proteomes" id="UP001172684">
    <property type="component" value="Unassembled WGS sequence"/>
</dbReference>
<comment type="caution">
    <text evidence="2">The sequence shown here is derived from an EMBL/GenBank/DDBJ whole genome shotgun (WGS) entry which is preliminary data.</text>
</comment>
<feature type="compositionally biased region" description="Polar residues" evidence="1">
    <location>
        <begin position="761"/>
        <end position="773"/>
    </location>
</feature>
<feature type="region of interest" description="Disordered" evidence="1">
    <location>
        <begin position="101"/>
        <end position="125"/>
    </location>
</feature>
<feature type="compositionally biased region" description="Basic and acidic residues" evidence="1">
    <location>
        <begin position="323"/>
        <end position="336"/>
    </location>
</feature>
<feature type="compositionally biased region" description="Basic and acidic residues" evidence="1">
    <location>
        <begin position="750"/>
        <end position="760"/>
    </location>
</feature>
<feature type="compositionally biased region" description="Polar residues" evidence="1">
    <location>
        <begin position="1279"/>
        <end position="1300"/>
    </location>
</feature>
<feature type="compositionally biased region" description="Polar residues" evidence="1">
    <location>
        <begin position="1314"/>
        <end position="1330"/>
    </location>
</feature>
<feature type="compositionally biased region" description="Polar residues" evidence="1">
    <location>
        <begin position="845"/>
        <end position="863"/>
    </location>
</feature>
<name>A0ABQ9NXB3_9PEZI</name>
<feature type="region of interest" description="Disordered" evidence="1">
    <location>
        <begin position="602"/>
        <end position="636"/>
    </location>
</feature>
<reference evidence="2" key="1">
    <citation type="submission" date="2022-10" db="EMBL/GenBank/DDBJ databases">
        <title>Culturing micro-colonial fungi from biological soil crusts in the Mojave desert and describing Neophaeococcomyces mojavensis, and introducing the new genera and species Taxawa tesnikishii.</title>
        <authorList>
            <person name="Kurbessoian T."/>
            <person name="Stajich J.E."/>
        </authorList>
    </citation>
    <scope>NUCLEOTIDE SEQUENCE</scope>
    <source>
        <strain evidence="2">TK_1</strain>
    </source>
</reference>
<feature type="region of interest" description="Disordered" evidence="1">
    <location>
        <begin position="750"/>
        <end position="808"/>
    </location>
</feature>
<feature type="compositionally biased region" description="Basic and acidic residues" evidence="1">
    <location>
        <begin position="289"/>
        <end position="299"/>
    </location>
</feature>
<evidence type="ECO:0000313" key="3">
    <source>
        <dbReference type="Proteomes" id="UP001172684"/>
    </source>
</evidence>
<dbReference type="EMBL" id="JAPDRL010000015">
    <property type="protein sequence ID" value="KAJ9666995.1"/>
    <property type="molecule type" value="Genomic_DNA"/>
</dbReference>
<feature type="compositionally biased region" description="Polar residues" evidence="1">
    <location>
        <begin position="215"/>
        <end position="227"/>
    </location>
</feature>
<feature type="compositionally biased region" description="Low complexity" evidence="1">
    <location>
        <begin position="995"/>
        <end position="1004"/>
    </location>
</feature>
<feature type="region of interest" description="Disordered" evidence="1">
    <location>
        <begin position="1275"/>
        <end position="1335"/>
    </location>
</feature>
<feature type="compositionally biased region" description="Basic and acidic residues" evidence="1">
    <location>
        <begin position="929"/>
        <end position="994"/>
    </location>
</feature>
<feature type="region of interest" description="Disordered" evidence="1">
    <location>
        <begin position="1"/>
        <end position="48"/>
    </location>
</feature>